<organism evidence="2 3">
    <name type="scientific">Eragrostis curvula</name>
    <name type="common">weeping love grass</name>
    <dbReference type="NCBI Taxonomy" id="38414"/>
    <lineage>
        <taxon>Eukaryota</taxon>
        <taxon>Viridiplantae</taxon>
        <taxon>Streptophyta</taxon>
        <taxon>Embryophyta</taxon>
        <taxon>Tracheophyta</taxon>
        <taxon>Spermatophyta</taxon>
        <taxon>Magnoliopsida</taxon>
        <taxon>Liliopsida</taxon>
        <taxon>Poales</taxon>
        <taxon>Poaceae</taxon>
        <taxon>PACMAD clade</taxon>
        <taxon>Chloridoideae</taxon>
        <taxon>Eragrostideae</taxon>
        <taxon>Eragrostidinae</taxon>
        <taxon>Eragrostis</taxon>
    </lineage>
</organism>
<accession>A0A5J9VVI7</accession>
<feature type="non-terminal residue" evidence="2">
    <location>
        <position position="1"/>
    </location>
</feature>
<evidence type="ECO:0000259" key="1">
    <source>
        <dbReference type="Pfam" id="PF00646"/>
    </source>
</evidence>
<dbReference type="PANTHER" id="PTHR34709">
    <property type="entry name" value="OS10G0396666 PROTEIN"/>
    <property type="match status" value="1"/>
</dbReference>
<dbReference type="Proteomes" id="UP000324897">
    <property type="component" value="Chromosome 4"/>
</dbReference>
<dbReference type="SUPFAM" id="SSF81383">
    <property type="entry name" value="F-box domain"/>
    <property type="match status" value="1"/>
</dbReference>
<feature type="domain" description="F-box" evidence="1">
    <location>
        <begin position="21"/>
        <end position="60"/>
    </location>
</feature>
<dbReference type="Gramene" id="TVU40442">
    <property type="protein sequence ID" value="TVU40442"/>
    <property type="gene ID" value="EJB05_13907"/>
</dbReference>
<proteinExistence type="predicted"/>
<dbReference type="Pfam" id="PF00646">
    <property type="entry name" value="F-box"/>
    <property type="match status" value="1"/>
</dbReference>
<keyword evidence="3" id="KW-1185">Reference proteome</keyword>
<evidence type="ECO:0000313" key="2">
    <source>
        <dbReference type="EMBL" id="TVU40442.1"/>
    </source>
</evidence>
<comment type="caution">
    <text evidence="2">The sequence shown here is derived from an EMBL/GenBank/DDBJ whole genome shotgun (WGS) entry which is preliminary data.</text>
</comment>
<evidence type="ECO:0000313" key="3">
    <source>
        <dbReference type="Proteomes" id="UP000324897"/>
    </source>
</evidence>
<dbReference type="InterPro" id="IPR055312">
    <property type="entry name" value="FBL15-like"/>
</dbReference>
<sequence length="507" mass="55729">MEQSGGELADPFDAGDGEDRLSGLPDDILVLILLRLDNATAAARTSVLSRRWRRIWTLLPELRFPFSPGPHHIASALAAHEAVLRALLVGTMDAASEPVAACLRIAAPRLSGRLVFINRVPRTRRNADAGSEDAEERGAFELPCLEGASSVILDLGGCLGLSLPLAGVFARLAVLSLSCLRFHGPFSLGNAVSSSRCPCLKKLSVRDVRGLFSLSINSESLIQLDLRKVVGLQQLAIDAPGLKELKLDQCFVKNQPIANISAPELVTLHWRDEYDPSSMQLGKMAKLQLLLPNVFLVHGDGHHDSFDRSHNRNCLRFLQQFQAIQSLTISLGYPKDISNSQYLLGDITFLPSSAILTVMVVKEGHAFGAGLYHVLRLCPGIKSLFLVLDSDLEPQPACPSGCTCDQPTNWRTELLLLNCLQEVQIIHLKGSEHDVAFVKHLFNWSTVLKSMKITFNCSISRSTALELFQKFSSFSLPETHIEVYMYSNPGNKQSLYLFAAKASRCYS</sequence>
<dbReference type="AlphaFoldDB" id="A0A5J9VVI7"/>
<dbReference type="PANTHER" id="PTHR34709:SF80">
    <property type="entry name" value="F-BOX DOMAIN-CONTAINING PROTEIN"/>
    <property type="match status" value="1"/>
</dbReference>
<dbReference type="EMBL" id="RWGY01000007">
    <property type="protein sequence ID" value="TVU40442.1"/>
    <property type="molecule type" value="Genomic_DNA"/>
</dbReference>
<protein>
    <recommendedName>
        <fullName evidence="1">F-box domain-containing protein</fullName>
    </recommendedName>
</protein>
<dbReference type="InterPro" id="IPR036047">
    <property type="entry name" value="F-box-like_dom_sf"/>
</dbReference>
<gene>
    <name evidence="2" type="ORF">EJB05_13907</name>
</gene>
<name>A0A5J9VVI7_9POAL</name>
<reference evidence="2 3" key="1">
    <citation type="journal article" date="2019" name="Sci. Rep.">
        <title>A high-quality genome of Eragrostis curvula grass provides insights into Poaceae evolution and supports new strategies to enhance forage quality.</title>
        <authorList>
            <person name="Carballo J."/>
            <person name="Santos B.A.C.M."/>
            <person name="Zappacosta D."/>
            <person name="Garbus I."/>
            <person name="Selva J.P."/>
            <person name="Gallo C.A."/>
            <person name="Diaz A."/>
            <person name="Albertini E."/>
            <person name="Caccamo M."/>
            <person name="Echenique V."/>
        </authorList>
    </citation>
    <scope>NUCLEOTIDE SEQUENCE [LARGE SCALE GENOMIC DNA]</scope>
    <source>
        <strain evidence="3">cv. Victoria</strain>
        <tissue evidence="2">Leaf</tissue>
    </source>
</reference>
<dbReference type="InterPro" id="IPR001810">
    <property type="entry name" value="F-box_dom"/>
</dbReference>
<dbReference type="OrthoDB" id="693760at2759"/>